<dbReference type="GO" id="GO:0005524">
    <property type="term" value="F:ATP binding"/>
    <property type="evidence" value="ECO:0007669"/>
    <property type="project" value="UniProtKB-KW"/>
</dbReference>
<evidence type="ECO:0000313" key="12">
    <source>
        <dbReference type="WBParaSite" id="MBELARI_LOCUS18537"/>
    </source>
</evidence>
<dbReference type="SUPFAM" id="SSF52540">
    <property type="entry name" value="P-loop containing nucleoside triphosphate hydrolases"/>
    <property type="match status" value="1"/>
</dbReference>
<proteinExistence type="inferred from homology"/>
<evidence type="ECO:0000256" key="5">
    <source>
        <dbReference type="ARBA" id="ARBA00022806"/>
    </source>
</evidence>
<accession>A0AAF3EWF9</accession>
<comment type="similarity">
    <text evidence="2 8">Belongs to the RuvB family.</text>
</comment>
<keyword evidence="3 8" id="KW-0547">Nucleotide-binding</keyword>
<dbReference type="GO" id="GO:0003678">
    <property type="term" value="F:DNA helicase activity"/>
    <property type="evidence" value="ECO:0007669"/>
    <property type="project" value="UniProtKB-EC"/>
</dbReference>
<dbReference type="GO" id="GO:0016787">
    <property type="term" value="F:hydrolase activity"/>
    <property type="evidence" value="ECO:0007669"/>
    <property type="project" value="UniProtKB-KW"/>
</dbReference>
<dbReference type="InterPro" id="IPR042487">
    <property type="entry name" value="RuvBL1/2_DNA/RNA_bd_dom"/>
</dbReference>
<evidence type="ECO:0000256" key="9">
    <source>
        <dbReference type="SAM" id="MobiDB-lite"/>
    </source>
</evidence>
<dbReference type="InterPro" id="IPR027238">
    <property type="entry name" value="RuvB-like"/>
</dbReference>
<dbReference type="Pfam" id="PF06068">
    <property type="entry name" value="TIP49"/>
    <property type="match status" value="1"/>
</dbReference>
<dbReference type="EC" id="3.6.4.12" evidence="8"/>
<evidence type="ECO:0000256" key="7">
    <source>
        <dbReference type="ARBA" id="ARBA00023242"/>
    </source>
</evidence>
<evidence type="ECO:0000259" key="10">
    <source>
        <dbReference type="SMART" id="SM00382"/>
    </source>
</evidence>
<keyword evidence="11" id="KW-1185">Reference proteome</keyword>
<keyword evidence="8" id="KW-0805">Transcription regulation</keyword>
<keyword evidence="4 8" id="KW-0378">Hydrolase</keyword>
<feature type="domain" description="AAA+ ATPase" evidence="10">
    <location>
        <begin position="83"/>
        <end position="382"/>
    </location>
</feature>
<dbReference type="WBParaSite" id="MBELARI_LOCUS18537">
    <property type="protein sequence ID" value="MBELARI_LOCUS18537"/>
    <property type="gene ID" value="MBELARI_LOCUS18537"/>
</dbReference>
<dbReference type="SMART" id="SM00382">
    <property type="entry name" value="AAA"/>
    <property type="match status" value="1"/>
</dbReference>
<evidence type="ECO:0000256" key="8">
    <source>
        <dbReference type="RuleBase" id="RU363048"/>
    </source>
</evidence>
<dbReference type="InterPro" id="IPR041048">
    <property type="entry name" value="RuvB-like_C"/>
</dbReference>
<dbReference type="CDD" id="cd00009">
    <property type="entry name" value="AAA"/>
    <property type="match status" value="1"/>
</dbReference>
<reference evidence="12" key="1">
    <citation type="submission" date="2024-02" db="UniProtKB">
        <authorList>
            <consortium name="WormBaseParasite"/>
        </authorList>
    </citation>
    <scope>IDENTIFICATION</scope>
</reference>
<feature type="region of interest" description="Disordered" evidence="9">
    <location>
        <begin position="1"/>
        <end position="23"/>
    </location>
</feature>
<dbReference type="Pfam" id="PF17856">
    <property type="entry name" value="TIP49_C"/>
    <property type="match status" value="1"/>
</dbReference>
<evidence type="ECO:0000256" key="2">
    <source>
        <dbReference type="ARBA" id="ARBA00007519"/>
    </source>
</evidence>
<dbReference type="GO" id="GO:0005634">
    <property type="term" value="C:nucleus"/>
    <property type="evidence" value="ECO:0007669"/>
    <property type="project" value="UniProtKB-SubCell"/>
</dbReference>
<name>A0AAF3EWF9_9BILA</name>
<keyword evidence="5 8" id="KW-0347">Helicase</keyword>
<evidence type="ECO:0000256" key="6">
    <source>
        <dbReference type="ARBA" id="ARBA00022840"/>
    </source>
</evidence>
<dbReference type="Gene3D" id="1.10.8.60">
    <property type="match status" value="1"/>
</dbReference>
<evidence type="ECO:0000313" key="11">
    <source>
        <dbReference type="Proteomes" id="UP000887575"/>
    </source>
</evidence>
<dbReference type="FunFam" id="2.40.50.360:FF:000001">
    <property type="entry name" value="RuvB-like helicase"/>
    <property type="match status" value="1"/>
</dbReference>
<comment type="subcellular location">
    <subcellularLocation>
        <location evidence="1">Nucleus</location>
    </subcellularLocation>
</comment>
<comment type="catalytic activity">
    <reaction evidence="8">
        <text>ATP + H2O = ADP + phosphate + H(+)</text>
        <dbReference type="Rhea" id="RHEA:13065"/>
        <dbReference type="ChEBI" id="CHEBI:15377"/>
        <dbReference type="ChEBI" id="CHEBI:15378"/>
        <dbReference type="ChEBI" id="CHEBI:30616"/>
        <dbReference type="ChEBI" id="CHEBI:43474"/>
        <dbReference type="ChEBI" id="CHEBI:456216"/>
        <dbReference type="EC" id="3.6.4.12"/>
    </reaction>
</comment>
<keyword evidence="6 8" id="KW-0067">ATP-binding</keyword>
<protein>
    <recommendedName>
        <fullName evidence="8">RuvB-like helicase</fullName>
        <ecNumber evidence="8">3.6.4.12</ecNumber>
    </recommendedName>
</protein>
<organism evidence="11 12">
    <name type="scientific">Mesorhabditis belari</name>
    <dbReference type="NCBI Taxonomy" id="2138241"/>
    <lineage>
        <taxon>Eukaryota</taxon>
        <taxon>Metazoa</taxon>
        <taxon>Ecdysozoa</taxon>
        <taxon>Nematoda</taxon>
        <taxon>Chromadorea</taxon>
        <taxon>Rhabditida</taxon>
        <taxon>Rhabditina</taxon>
        <taxon>Rhabditomorpha</taxon>
        <taxon>Rhabditoidea</taxon>
        <taxon>Rhabditidae</taxon>
        <taxon>Mesorhabditinae</taxon>
        <taxon>Mesorhabditis</taxon>
    </lineage>
</organism>
<dbReference type="InterPro" id="IPR003593">
    <property type="entry name" value="AAA+_ATPase"/>
</dbReference>
<dbReference type="PANTHER" id="PTHR11093">
    <property type="entry name" value="RUVB-RELATED REPTIN AND PONTIN"/>
    <property type="match status" value="1"/>
</dbReference>
<sequence length="516" mass="57190">MDQMEHESASNEMEKSNTRIIELDESSRVKAQERIALHSHLRGGLGLDAKGKAHQKAVGFVGQVQAREAAGVVVELIKKKKFSGRCVLLAGPPGSGKTAIALALSRELGNKVPFVPMTASEVFSEEVKRTEIIAENFRRAIGVRIREKKNVYEGEVTRLETMETENPVSGFGKSISHVIIELKTVKGSKTLKLDPTIYEQILKQRVERGDVIYIESSTGAVKRIGRCDAYATDFDLEADEFVPLPKGDVHKTKEVVQDVTLHDLDTANARPSGARGDMTSIVAQLLKPKKTEITERLRSEINNVVNDFIDQGIAELVPGVLFIDEVHVLDQECFAYLNRALEGAVAPIVILATNRVSDEDETRVMGIPRDLLDRVLLIPTDFYNKDDIREIVNVRSEAESVKLSAGALHELARLGDEQSLRYAVQLLLPSKVLASSAGRHEVEQRDVLDAARLFIAAMDKADLMQGLSDFAFDQDDTLWEIDVRSDEKAETTDAGTLSDLDKIDALFSKFIEQRME</sequence>
<dbReference type="InterPro" id="IPR027417">
    <property type="entry name" value="P-loop_NTPase"/>
</dbReference>
<dbReference type="Gene3D" id="2.40.50.360">
    <property type="entry name" value="RuvB-like helicase, domain II"/>
    <property type="match status" value="1"/>
</dbReference>
<dbReference type="AlphaFoldDB" id="A0AAF3EWF9"/>
<evidence type="ECO:0000256" key="4">
    <source>
        <dbReference type="ARBA" id="ARBA00022801"/>
    </source>
</evidence>
<keyword evidence="8" id="KW-0804">Transcription</keyword>
<evidence type="ECO:0000256" key="3">
    <source>
        <dbReference type="ARBA" id="ARBA00022741"/>
    </source>
</evidence>
<evidence type="ECO:0000256" key="1">
    <source>
        <dbReference type="ARBA" id="ARBA00004123"/>
    </source>
</evidence>
<dbReference type="Proteomes" id="UP000887575">
    <property type="component" value="Unassembled WGS sequence"/>
</dbReference>
<dbReference type="Gene3D" id="3.40.50.300">
    <property type="entry name" value="P-loop containing nucleotide triphosphate hydrolases"/>
    <property type="match status" value="1"/>
</dbReference>
<keyword evidence="7 8" id="KW-0539">Nucleus</keyword>
<dbReference type="InterPro" id="IPR010339">
    <property type="entry name" value="TIP49_P-loop"/>
</dbReference>